<dbReference type="GO" id="GO:0048029">
    <property type="term" value="F:monosaccharide binding"/>
    <property type="evidence" value="ECO:0007669"/>
    <property type="project" value="TreeGrafter"/>
</dbReference>
<dbReference type="GO" id="GO:0005829">
    <property type="term" value="C:cytosol"/>
    <property type="evidence" value="ECO:0007669"/>
    <property type="project" value="TreeGrafter"/>
</dbReference>
<dbReference type="PROSITE" id="PS51463">
    <property type="entry name" value="P_GLUCOSE_ISOMERASE_3"/>
    <property type="match status" value="1"/>
</dbReference>
<dbReference type="Gene3D" id="3.40.50.10490">
    <property type="entry name" value="Glucose-6-phosphate isomerase like protein, domain 1"/>
    <property type="match status" value="1"/>
</dbReference>
<dbReference type="Proteomes" id="UP000822688">
    <property type="component" value="Chromosome 12"/>
</dbReference>
<evidence type="ECO:0000256" key="3">
    <source>
        <dbReference type="ARBA" id="ARBA00023235"/>
    </source>
</evidence>
<keyword evidence="6" id="KW-1185">Reference proteome</keyword>
<dbReference type="GO" id="GO:0006094">
    <property type="term" value="P:gluconeogenesis"/>
    <property type="evidence" value="ECO:0007669"/>
    <property type="project" value="UniProtKB-KW"/>
</dbReference>
<protein>
    <recommendedName>
        <fullName evidence="7">Glucose-6-phosphate isomerase</fullName>
    </recommendedName>
</protein>
<dbReference type="AlphaFoldDB" id="A0A8T0G612"/>
<evidence type="ECO:0000256" key="1">
    <source>
        <dbReference type="ARBA" id="ARBA00022432"/>
    </source>
</evidence>
<evidence type="ECO:0000256" key="2">
    <source>
        <dbReference type="ARBA" id="ARBA00023152"/>
    </source>
</evidence>
<organism evidence="5 6">
    <name type="scientific">Ceratodon purpureus</name>
    <name type="common">Fire moss</name>
    <name type="synonym">Dicranum purpureum</name>
    <dbReference type="NCBI Taxonomy" id="3225"/>
    <lineage>
        <taxon>Eukaryota</taxon>
        <taxon>Viridiplantae</taxon>
        <taxon>Streptophyta</taxon>
        <taxon>Embryophyta</taxon>
        <taxon>Bryophyta</taxon>
        <taxon>Bryophytina</taxon>
        <taxon>Bryopsida</taxon>
        <taxon>Dicranidae</taxon>
        <taxon>Pseudoditrichales</taxon>
        <taxon>Ditrichaceae</taxon>
        <taxon>Ceratodon</taxon>
    </lineage>
</organism>
<proteinExistence type="predicted"/>
<dbReference type="PANTHER" id="PTHR11469:SF1">
    <property type="entry name" value="GLUCOSE-6-PHOSPHATE ISOMERASE"/>
    <property type="match status" value="1"/>
</dbReference>
<dbReference type="PANTHER" id="PTHR11469">
    <property type="entry name" value="GLUCOSE-6-PHOSPHATE ISOMERASE"/>
    <property type="match status" value="1"/>
</dbReference>
<dbReference type="GO" id="GO:0006096">
    <property type="term" value="P:glycolytic process"/>
    <property type="evidence" value="ECO:0007669"/>
    <property type="project" value="UniProtKB-KW"/>
</dbReference>
<dbReference type="InterPro" id="IPR046348">
    <property type="entry name" value="SIS_dom_sf"/>
</dbReference>
<dbReference type="Pfam" id="PF00342">
    <property type="entry name" value="PGI"/>
    <property type="match status" value="1"/>
</dbReference>
<evidence type="ECO:0000256" key="4">
    <source>
        <dbReference type="SAM" id="MobiDB-lite"/>
    </source>
</evidence>
<name>A0A8T0G612_CERPU</name>
<dbReference type="SUPFAM" id="SSF53697">
    <property type="entry name" value="SIS domain"/>
    <property type="match status" value="1"/>
</dbReference>
<dbReference type="GO" id="GO:0004347">
    <property type="term" value="F:glucose-6-phosphate isomerase activity"/>
    <property type="evidence" value="ECO:0007669"/>
    <property type="project" value="InterPro"/>
</dbReference>
<feature type="region of interest" description="Disordered" evidence="4">
    <location>
        <begin position="74"/>
        <end position="96"/>
    </location>
</feature>
<evidence type="ECO:0000313" key="6">
    <source>
        <dbReference type="Proteomes" id="UP000822688"/>
    </source>
</evidence>
<evidence type="ECO:0000313" key="5">
    <source>
        <dbReference type="EMBL" id="KAG0554716.1"/>
    </source>
</evidence>
<reference evidence="5" key="1">
    <citation type="submission" date="2020-06" db="EMBL/GenBank/DDBJ databases">
        <title>WGS assembly of Ceratodon purpureus strain R40.</title>
        <authorList>
            <person name="Carey S.B."/>
            <person name="Jenkins J."/>
            <person name="Shu S."/>
            <person name="Lovell J.T."/>
            <person name="Sreedasyam A."/>
            <person name="Maumus F."/>
            <person name="Tiley G.P."/>
            <person name="Fernandez-Pozo N."/>
            <person name="Barry K."/>
            <person name="Chen C."/>
            <person name="Wang M."/>
            <person name="Lipzen A."/>
            <person name="Daum C."/>
            <person name="Saski C.A."/>
            <person name="Payton A.C."/>
            <person name="Mcbreen J.C."/>
            <person name="Conrad R.E."/>
            <person name="Kollar L.M."/>
            <person name="Olsson S."/>
            <person name="Huttunen S."/>
            <person name="Landis J.B."/>
            <person name="Wickett N.J."/>
            <person name="Johnson M.G."/>
            <person name="Rensing S.A."/>
            <person name="Grimwood J."/>
            <person name="Schmutz J."/>
            <person name="Mcdaniel S.F."/>
        </authorList>
    </citation>
    <scope>NUCLEOTIDE SEQUENCE</scope>
    <source>
        <strain evidence="5">R40</strain>
    </source>
</reference>
<accession>A0A8T0G612</accession>
<dbReference type="InterPro" id="IPR001672">
    <property type="entry name" value="G6P_Isomerase"/>
</dbReference>
<sequence length="96" mass="11254">MVVLPYKDSLLLFSRYLQQLVMESVGKENDLDGKKVNRGISVYGRMAECGWHVPFSLYGFIHFTSTMLHIEITPAKREKNQQRESEWTRSRYPVSK</sequence>
<feature type="compositionally biased region" description="Basic and acidic residues" evidence="4">
    <location>
        <begin position="74"/>
        <end position="89"/>
    </location>
</feature>
<keyword evidence="3" id="KW-0413">Isomerase</keyword>
<dbReference type="GO" id="GO:0051156">
    <property type="term" value="P:glucose 6-phosphate metabolic process"/>
    <property type="evidence" value="ECO:0007669"/>
    <property type="project" value="TreeGrafter"/>
</dbReference>
<dbReference type="EMBL" id="CM026433">
    <property type="protein sequence ID" value="KAG0554716.1"/>
    <property type="molecule type" value="Genomic_DNA"/>
</dbReference>
<gene>
    <name evidence="5" type="ORF">KC19_12G113400</name>
</gene>
<keyword evidence="1" id="KW-0312">Gluconeogenesis</keyword>
<evidence type="ECO:0008006" key="7">
    <source>
        <dbReference type="Google" id="ProtNLM"/>
    </source>
</evidence>
<comment type="caution">
    <text evidence="5">The sequence shown here is derived from an EMBL/GenBank/DDBJ whole genome shotgun (WGS) entry which is preliminary data.</text>
</comment>
<keyword evidence="2" id="KW-0324">Glycolysis</keyword>
<dbReference type="GO" id="GO:0097367">
    <property type="term" value="F:carbohydrate derivative binding"/>
    <property type="evidence" value="ECO:0007669"/>
    <property type="project" value="InterPro"/>
</dbReference>